<dbReference type="GO" id="GO:0031267">
    <property type="term" value="F:small GTPase binding"/>
    <property type="evidence" value="ECO:0007669"/>
    <property type="project" value="TreeGrafter"/>
</dbReference>
<feature type="compositionally biased region" description="Polar residues" evidence="1">
    <location>
        <begin position="149"/>
        <end position="163"/>
    </location>
</feature>
<dbReference type="Proteomes" id="UP000245946">
    <property type="component" value="Unassembled WGS sequence"/>
</dbReference>
<evidence type="ECO:0000259" key="2">
    <source>
        <dbReference type="PROSITE" id="PS50086"/>
    </source>
</evidence>
<feature type="compositionally biased region" description="Low complexity" evidence="1">
    <location>
        <begin position="431"/>
        <end position="444"/>
    </location>
</feature>
<dbReference type="STRING" id="58919.A0A316ZGZ6"/>
<dbReference type="Gene3D" id="1.10.472.80">
    <property type="entry name" value="Ypt/Rab-GAP domain of gyp1p, domain 3"/>
    <property type="match status" value="1"/>
</dbReference>
<feature type="region of interest" description="Disordered" evidence="1">
    <location>
        <begin position="1080"/>
        <end position="1124"/>
    </location>
</feature>
<feature type="compositionally biased region" description="Polar residues" evidence="1">
    <location>
        <begin position="1102"/>
        <end position="1124"/>
    </location>
</feature>
<dbReference type="InterPro" id="IPR000195">
    <property type="entry name" value="Rab-GAP-TBC_dom"/>
</dbReference>
<dbReference type="GeneID" id="37266880"/>
<dbReference type="Pfam" id="PF00566">
    <property type="entry name" value="RabGAP-TBC"/>
    <property type="match status" value="1"/>
</dbReference>
<protein>
    <submittedName>
        <fullName evidence="3">TBC-domain-containing protein</fullName>
    </submittedName>
</protein>
<dbReference type="EMBL" id="KZ819285">
    <property type="protein sequence ID" value="PWO00305.1"/>
    <property type="molecule type" value="Genomic_DNA"/>
</dbReference>
<organism evidence="3 4">
    <name type="scientific">Tilletiopsis washingtonensis</name>
    <dbReference type="NCBI Taxonomy" id="58919"/>
    <lineage>
        <taxon>Eukaryota</taxon>
        <taxon>Fungi</taxon>
        <taxon>Dikarya</taxon>
        <taxon>Basidiomycota</taxon>
        <taxon>Ustilaginomycotina</taxon>
        <taxon>Exobasidiomycetes</taxon>
        <taxon>Entylomatales</taxon>
        <taxon>Entylomatales incertae sedis</taxon>
        <taxon>Tilletiopsis</taxon>
    </lineage>
</organism>
<dbReference type="PROSITE" id="PS50086">
    <property type="entry name" value="TBC_RABGAP"/>
    <property type="match status" value="1"/>
</dbReference>
<feature type="compositionally biased region" description="Polar residues" evidence="1">
    <location>
        <begin position="714"/>
        <end position="729"/>
    </location>
</feature>
<feature type="region of interest" description="Disordered" evidence="1">
    <location>
        <begin position="104"/>
        <end position="242"/>
    </location>
</feature>
<dbReference type="PANTHER" id="PTHR47219">
    <property type="entry name" value="RAB GTPASE-ACTIVATING PROTEIN 1-LIKE"/>
    <property type="match status" value="1"/>
</dbReference>
<keyword evidence="4" id="KW-1185">Reference proteome</keyword>
<dbReference type="Gene3D" id="1.10.8.270">
    <property type="entry name" value="putative rabgap domain of human tbc1 domain family member 14 like domains"/>
    <property type="match status" value="1"/>
</dbReference>
<name>A0A316ZGZ6_9BASI</name>
<evidence type="ECO:0000313" key="3">
    <source>
        <dbReference type="EMBL" id="PWO00305.1"/>
    </source>
</evidence>
<evidence type="ECO:0000313" key="4">
    <source>
        <dbReference type="Proteomes" id="UP000245946"/>
    </source>
</evidence>
<dbReference type="InterPro" id="IPR035969">
    <property type="entry name" value="Rab-GAP_TBC_sf"/>
</dbReference>
<accession>A0A316ZGZ6</accession>
<sequence length="1124" mass="118411">MDAHTLNAWTRFALQKGGIGSCTALIDNPATEPEDLMFMTGEKIVVLRRLDEEGGAEGSGAAKRKSGHGDADTWFLGYCEGVVGRFKGGHVQFHGKLKKPVLMRRSGAGSIRESSTRPMSKSEAATLHASQVPPGMPVSAVDSDGEEASSMSRLTARTSTLSMDGSRRTSEGGSGSSHARAPPAKGPSTSRSNAPAASGLASGSTSRARAFGVSTPPLSDETHARNRAAGGYTSDQSDESETMLPWARASKDGAPKAQESAQHIYERPAAQRHNGVKQQLGSHLPPSPISSQESPLTSRPTEQQQRIMGSGKTPPQSRAGRGHLSTASSLETSATSDSGDGDDEATRRRDQTFSIYDVYGRDSVAFPNFNYTEANGRLGAGMPRGESNRSLPASRSVDSLAPGGGSDARSNSTTPEPRTPVDRHPQLLPDPSQASAQSLALRSPSGRRPSAAPDPRANPGPGGNNMASSIRRKVEANAASSNTPPLMASPPRAGVSPVNPRSAPPGVAAFDPARRPSGGAMPPPGARQNGPRGGPQEMMTRNHSFDATSPAHAGGPMSPPLGYRADAFAAPRSVSGAPQTGSGPPGAAPGGPQPRLQMPASYSDNRRRSQSVSNIDVAAAQGLVGPPGPASGRSTGSRSPYDVSPGGEPPQGMRQSPSFGPVRSSSDRSSVRERVGSGLLKKNPSNPGPGTHGGMPLGMSSLAPGLLGAPGPSRSPSPLSINSANSGGSARSPVGERPQLSPMSAGPPVDDGRPVAYDALGFVMTPDAPGAIIPRDDPEAVKEWQKLLAENDVAAAKKSRKVKKMIQAGVPHSQRAKVWLFLANSYHRRRAGLFEQLCKQSRDKKLMKGKEALYEAIEKDIDRSYPDHKLFRGEGSTGRADLEAILKAYVHYNPIIGYTQGMNLIAGFMLILMPAEDAFWLLCAMLRDVHMEGYYSNNLKQLHVDGIVFGQLLQSMDAPLAERLMDLDIEPISFTPNWFLPLFCRILPWGTTLRVWDVFFFEGPPFILRTALAIVRIVRDSLMDARAVPGHGEALQLLLHPGPHSQLSVQHVIECALSVKLKEGSLRSLSRNASKLVRQAGIGRGRGPGAAPGTLAGASASVSRPTTPSSMAPTQRSASSAARR</sequence>
<feature type="compositionally biased region" description="Polar residues" evidence="1">
    <location>
        <begin position="289"/>
        <end position="307"/>
    </location>
</feature>
<proteinExistence type="predicted"/>
<feature type="region of interest" description="Disordered" evidence="1">
    <location>
        <begin position="272"/>
        <end position="349"/>
    </location>
</feature>
<dbReference type="Gene3D" id="1.10.10.750">
    <property type="entry name" value="Ypt/Rab-GAP domain of gyp1p, domain 1"/>
    <property type="match status" value="1"/>
</dbReference>
<dbReference type="SUPFAM" id="SSF47923">
    <property type="entry name" value="Ypt/Rab-GAP domain of gyp1p"/>
    <property type="match status" value="2"/>
</dbReference>
<gene>
    <name evidence="3" type="ORF">FA09DRAFT_181866</name>
</gene>
<dbReference type="PANTHER" id="PTHR47219:SF9">
    <property type="entry name" value="GTPASE ACTIVATING PROTEIN AND CENTROSOME-ASSOCIATED, ISOFORM B"/>
    <property type="match status" value="1"/>
</dbReference>
<dbReference type="OrthoDB" id="159449at2759"/>
<evidence type="ECO:0000256" key="1">
    <source>
        <dbReference type="SAM" id="MobiDB-lite"/>
    </source>
</evidence>
<feature type="domain" description="Rab-GAP TBC" evidence="2">
    <location>
        <begin position="809"/>
        <end position="1003"/>
    </location>
</feature>
<reference evidence="3 4" key="1">
    <citation type="journal article" date="2018" name="Mol. Biol. Evol.">
        <title>Broad Genomic Sampling Reveals a Smut Pathogenic Ancestry of the Fungal Clade Ustilaginomycotina.</title>
        <authorList>
            <person name="Kijpornyongpan T."/>
            <person name="Mondo S.J."/>
            <person name="Barry K."/>
            <person name="Sandor L."/>
            <person name="Lee J."/>
            <person name="Lipzen A."/>
            <person name="Pangilinan J."/>
            <person name="LaButti K."/>
            <person name="Hainaut M."/>
            <person name="Henrissat B."/>
            <person name="Grigoriev I.V."/>
            <person name="Spatafora J.W."/>
            <person name="Aime M.C."/>
        </authorList>
    </citation>
    <scope>NUCLEOTIDE SEQUENCE [LARGE SCALE GENOMIC DNA]</scope>
    <source>
        <strain evidence="3 4">MCA 4186</strain>
    </source>
</reference>
<dbReference type="AlphaFoldDB" id="A0A316ZGZ6"/>
<feature type="compositionally biased region" description="Polar residues" evidence="1">
    <location>
        <begin position="388"/>
        <end position="397"/>
    </location>
</feature>
<feature type="compositionally biased region" description="Low complexity" evidence="1">
    <location>
        <begin position="324"/>
        <end position="338"/>
    </location>
</feature>
<dbReference type="SMART" id="SM00164">
    <property type="entry name" value="TBC"/>
    <property type="match status" value="1"/>
</dbReference>
<dbReference type="RefSeq" id="XP_025600583.1">
    <property type="nucleotide sequence ID" value="XM_025739334.1"/>
</dbReference>
<dbReference type="FunFam" id="1.10.8.270:FF:000016">
    <property type="entry name" value="TBC1 domain family member 2A"/>
    <property type="match status" value="1"/>
</dbReference>
<dbReference type="InterPro" id="IPR050302">
    <property type="entry name" value="Rab_GAP_TBC_domain"/>
</dbReference>
<feature type="compositionally biased region" description="Basic and acidic residues" evidence="1">
    <location>
        <begin position="665"/>
        <end position="675"/>
    </location>
</feature>
<dbReference type="GO" id="GO:0005096">
    <property type="term" value="F:GTPase activator activity"/>
    <property type="evidence" value="ECO:0007669"/>
    <property type="project" value="TreeGrafter"/>
</dbReference>
<feature type="compositionally biased region" description="Low complexity" evidence="1">
    <location>
        <begin position="1091"/>
        <end position="1101"/>
    </location>
</feature>
<feature type="compositionally biased region" description="Polar residues" evidence="1">
    <location>
        <begin position="187"/>
        <end position="207"/>
    </location>
</feature>
<feature type="region of interest" description="Disordered" evidence="1">
    <location>
        <begin position="376"/>
        <end position="752"/>
    </location>
</feature>